<keyword evidence="12" id="KW-1185">Reference proteome</keyword>
<dbReference type="EMBL" id="CP003359">
    <property type="protein sequence ID" value="AGB41812.1"/>
    <property type="molecule type" value="Genomic_DNA"/>
</dbReference>
<evidence type="ECO:0000256" key="1">
    <source>
        <dbReference type="ARBA" id="ARBA00006100"/>
    </source>
</evidence>
<dbReference type="InterPro" id="IPR006638">
    <property type="entry name" value="Elp3/MiaA/NifB-like_rSAM"/>
</dbReference>
<keyword evidence="7 9" id="KW-0411">Iron-sulfur</keyword>
<dbReference type="AlphaFoldDB" id="L0K969"/>
<evidence type="ECO:0000313" key="12">
    <source>
        <dbReference type="Proteomes" id="UP000010880"/>
    </source>
</evidence>
<dbReference type="HOGENOM" id="CLU_027579_2_2_9"/>
<keyword evidence="4 9" id="KW-0949">S-adenosyl-L-methionine</keyword>
<evidence type="ECO:0000256" key="2">
    <source>
        <dbReference type="ARBA" id="ARBA00017228"/>
    </source>
</evidence>
<dbReference type="PANTHER" id="PTHR13932">
    <property type="entry name" value="COPROPORPHYRINIGEN III OXIDASE"/>
    <property type="match status" value="1"/>
</dbReference>
<dbReference type="InterPro" id="IPR007197">
    <property type="entry name" value="rSAM"/>
</dbReference>
<dbReference type="InterPro" id="IPR058240">
    <property type="entry name" value="rSAM_sf"/>
</dbReference>
<reference evidence="12" key="1">
    <citation type="submission" date="2012-02" db="EMBL/GenBank/DDBJ databases">
        <title>The complete genome of Halobacteroides halobius DSM 5150.</title>
        <authorList>
            <person name="Lucas S."/>
            <person name="Copeland A."/>
            <person name="Lapidus A."/>
            <person name="Glavina del Rio T."/>
            <person name="Dalin E."/>
            <person name="Tice H."/>
            <person name="Bruce D."/>
            <person name="Goodwin L."/>
            <person name="Pitluck S."/>
            <person name="Peters L."/>
            <person name="Mikhailova N."/>
            <person name="Gu W."/>
            <person name="Kyrpides N."/>
            <person name="Mavromatis K."/>
            <person name="Ivanova N."/>
            <person name="Brettin T."/>
            <person name="Detter J.C."/>
            <person name="Han C."/>
            <person name="Larimer F."/>
            <person name="Land M."/>
            <person name="Hauser L."/>
            <person name="Markowitz V."/>
            <person name="Cheng J.-F."/>
            <person name="Hugenholtz P."/>
            <person name="Woyke T."/>
            <person name="Wu D."/>
            <person name="Tindall B."/>
            <person name="Pomrenke H."/>
            <person name="Brambilla E."/>
            <person name="Klenk H.-P."/>
            <person name="Eisen J.A."/>
        </authorList>
    </citation>
    <scope>NUCLEOTIDE SEQUENCE [LARGE SCALE GENOMIC DNA]</scope>
    <source>
        <strain evidence="12">ATCC 35273 / DSM 5150 / MD-1</strain>
    </source>
</reference>
<evidence type="ECO:0000259" key="10">
    <source>
        <dbReference type="PROSITE" id="PS51918"/>
    </source>
</evidence>
<evidence type="ECO:0000256" key="7">
    <source>
        <dbReference type="ARBA" id="ARBA00023014"/>
    </source>
</evidence>
<dbReference type="GO" id="GO:0051539">
    <property type="term" value="F:4 iron, 4 sulfur cluster binding"/>
    <property type="evidence" value="ECO:0007669"/>
    <property type="project" value="UniProtKB-UniRule"/>
</dbReference>
<dbReference type="PATRIC" id="fig|748449.3.peg.1831"/>
<keyword evidence="9" id="KW-0004">4Fe-4S</keyword>
<dbReference type="SUPFAM" id="SSF102114">
    <property type="entry name" value="Radical SAM enzymes"/>
    <property type="match status" value="1"/>
</dbReference>
<dbReference type="STRING" id="748449.Halha_1901"/>
<dbReference type="Pfam" id="PF06969">
    <property type="entry name" value="HemN_C"/>
    <property type="match status" value="1"/>
</dbReference>
<dbReference type="CDD" id="cd01335">
    <property type="entry name" value="Radical_SAM"/>
    <property type="match status" value="1"/>
</dbReference>
<comment type="function">
    <text evidence="9">Probably acts as a heme chaperone, transferring heme to an unknown acceptor. Binds one molecule of heme per monomer, possibly covalently. Binds 1 [4Fe-4S] cluster. The cluster is coordinated with 3 cysteines and an exchangeable S-adenosyl-L-methionine.</text>
</comment>
<dbReference type="KEGG" id="hhl:Halha_1901"/>
<evidence type="ECO:0000256" key="8">
    <source>
        <dbReference type="ARBA" id="ARBA00023186"/>
    </source>
</evidence>
<keyword evidence="5 9" id="KW-0479">Metal-binding</keyword>
<evidence type="ECO:0000313" key="11">
    <source>
        <dbReference type="EMBL" id="AGB41812.1"/>
    </source>
</evidence>
<keyword evidence="6 9" id="KW-0408">Iron</keyword>
<organism evidence="11 12">
    <name type="scientific">Halobacteroides halobius (strain ATCC 35273 / DSM 5150 / MD-1)</name>
    <dbReference type="NCBI Taxonomy" id="748449"/>
    <lineage>
        <taxon>Bacteria</taxon>
        <taxon>Bacillati</taxon>
        <taxon>Bacillota</taxon>
        <taxon>Clostridia</taxon>
        <taxon>Halanaerobiales</taxon>
        <taxon>Halobacteroidaceae</taxon>
        <taxon>Halobacteroides</taxon>
    </lineage>
</organism>
<proteinExistence type="inferred from homology"/>
<dbReference type="SFLD" id="SFLDS00029">
    <property type="entry name" value="Radical_SAM"/>
    <property type="match status" value="1"/>
</dbReference>
<comment type="similarity">
    <text evidence="1">Belongs to the anaerobic coproporphyrinogen-III oxidase family. HemW subfamily.</text>
</comment>
<dbReference type="Pfam" id="PF04055">
    <property type="entry name" value="Radical_SAM"/>
    <property type="match status" value="1"/>
</dbReference>
<dbReference type="RefSeq" id="WP_015327528.1">
    <property type="nucleotide sequence ID" value="NC_019978.1"/>
</dbReference>
<evidence type="ECO:0000256" key="3">
    <source>
        <dbReference type="ARBA" id="ARBA00022617"/>
    </source>
</evidence>
<evidence type="ECO:0000256" key="6">
    <source>
        <dbReference type="ARBA" id="ARBA00023004"/>
    </source>
</evidence>
<dbReference type="SFLD" id="SFLDG01065">
    <property type="entry name" value="anaerobic_coproporphyrinogen-I"/>
    <property type="match status" value="1"/>
</dbReference>
<evidence type="ECO:0000256" key="5">
    <source>
        <dbReference type="ARBA" id="ARBA00022723"/>
    </source>
</evidence>
<dbReference type="GO" id="GO:0046872">
    <property type="term" value="F:metal ion binding"/>
    <property type="evidence" value="ECO:0007669"/>
    <property type="project" value="UniProtKB-UniRule"/>
</dbReference>
<keyword evidence="9" id="KW-0963">Cytoplasm</keyword>
<dbReference type="InterPro" id="IPR004559">
    <property type="entry name" value="HemW-like"/>
</dbReference>
<sequence>MRESGLYIHIPFCIEKCYYCDFNSVALNNNNLIIKFLKALDKEIELLANKYKHKIKTIFIGGGTPTVLSGVQINDIITKCQQQFYCGDDIEITIEANPGTVDEEKLRIIKEAGINRLSFGIQSFDDYFLEQIGRIHTVQDAVDNYFLSRKVGFSNINFDLMFALPGQNLKDWEATLDFAFQLAPDHLSTYNLKFEEGTLFYQWLQEGKLNAASEELDLKMYQLVEEKLEKQGYNKYEISNFAKSNKECLHNKLYWLNQSYLALGPGAHFYDGVGRGYNQQNISDYCQQIKQGKLPIVNYNKLSLEEKVEETMMLGLRLKEGISMVDFAIKYDNSIFDFYEDEISKLRQKGLLDINKGRVYLTSQGILLANRVLAEFLL</sequence>
<feature type="domain" description="Radical SAM core" evidence="10">
    <location>
        <begin position="1"/>
        <end position="234"/>
    </location>
</feature>
<dbReference type="SMART" id="SM00729">
    <property type="entry name" value="Elp3"/>
    <property type="match status" value="1"/>
</dbReference>
<comment type="subcellular location">
    <subcellularLocation>
        <location evidence="9">Cytoplasm</location>
    </subcellularLocation>
</comment>
<evidence type="ECO:0000256" key="9">
    <source>
        <dbReference type="RuleBase" id="RU364116"/>
    </source>
</evidence>
<dbReference type="SFLD" id="SFLDF00288">
    <property type="entry name" value="HemN-like__clustered_with_nucl"/>
    <property type="match status" value="1"/>
</dbReference>
<dbReference type="InterPro" id="IPR010723">
    <property type="entry name" value="HemN_C"/>
</dbReference>
<dbReference type="PANTHER" id="PTHR13932:SF5">
    <property type="entry name" value="RADICAL S-ADENOSYL METHIONINE DOMAIN-CONTAINING PROTEIN 1, MITOCHONDRIAL"/>
    <property type="match status" value="1"/>
</dbReference>
<accession>L0K969</accession>
<dbReference type="Gene3D" id="3.20.20.70">
    <property type="entry name" value="Aldolase class I"/>
    <property type="match status" value="1"/>
</dbReference>
<dbReference type="SFLD" id="SFLDF00562">
    <property type="entry name" value="HemN-like__clustered_with_heat"/>
    <property type="match status" value="1"/>
</dbReference>
<dbReference type="OrthoDB" id="9808022at2"/>
<dbReference type="InterPro" id="IPR034505">
    <property type="entry name" value="Coproporphyrinogen-III_oxidase"/>
</dbReference>
<dbReference type="GO" id="GO:0004109">
    <property type="term" value="F:coproporphyrinogen oxidase activity"/>
    <property type="evidence" value="ECO:0007669"/>
    <property type="project" value="InterPro"/>
</dbReference>
<dbReference type="InterPro" id="IPR013785">
    <property type="entry name" value="Aldolase_TIM"/>
</dbReference>
<dbReference type="NCBIfam" id="TIGR00539">
    <property type="entry name" value="hemN_rel"/>
    <property type="match status" value="1"/>
</dbReference>
<name>L0K969_HALHC</name>
<dbReference type="GO" id="GO:0005737">
    <property type="term" value="C:cytoplasm"/>
    <property type="evidence" value="ECO:0007669"/>
    <property type="project" value="UniProtKB-SubCell"/>
</dbReference>
<dbReference type="PROSITE" id="PS51918">
    <property type="entry name" value="RADICAL_SAM"/>
    <property type="match status" value="1"/>
</dbReference>
<keyword evidence="8 9" id="KW-0143">Chaperone</keyword>
<dbReference type="GO" id="GO:0006779">
    <property type="term" value="P:porphyrin-containing compound biosynthetic process"/>
    <property type="evidence" value="ECO:0007669"/>
    <property type="project" value="InterPro"/>
</dbReference>
<dbReference type="eggNOG" id="COG0635">
    <property type="taxonomic scope" value="Bacteria"/>
</dbReference>
<protein>
    <recommendedName>
        <fullName evidence="2 9">Heme chaperone HemW</fullName>
    </recommendedName>
</protein>
<gene>
    <name evidence="11" type="ordered locus">Halha_1901</name>
</gene>
<evidence type="ECO:0000256" key="4">
    <source>
        <dbReference type="ARBA" id="ARBA00022691"/>
    </source>
</evidence>
<keyword evidence="3 9" id="KW-0349">Heme</keyword>
<dbReference type="Proteomes" id="UP000010880">
    <property type="component" value="Chromosome"/>
</dbReference>